<feature type="active site" description="Proton acceptor" evidence="4 5">
    <location>
        <position position="174"/>
    </location>
</feature>
<evidence type="ECO:0000256" key="1">
    <source>
        <dbReference type="ARBA" id="ARBA00022532"/>
    </source>
</evidence>
<dbReference type="CDD" id="cd01339">
    <property type="entry name" value="LDH-like_MDH"/>
    <property type="match status" value="1"/>
</dbReference>
<protein>
    <recommendedName>
        <fullName evidence="4">Malate dehydrogenase</fullName>
        <ecNumber evidence="4">1.1.1.37</ecNumber>
    </recommendedName>
</protein>
<dbReference type="GO" id="GO:0006099">
    <property type="term" value="P:tricarboxylic acid cycle"/>
    <property type="evidence" value="ECO:0007669"/>
    <property type="project" value="UniProtKB-UniRule"/>
</dbReference>
<dbReference type="GO" id="GO:0004459">
    <property type="term" value="F:L-lactate dehydrogenase (NAD+) activity"/>
    <property type="evidence" value="ECO:0007669"/>
    <property type="project" value="TreeGrafter"/>
</dbReference>
<keyword evidence="2 4" id="KW-0560">Oxidoreductase</keyword>
<keyword evidence="1 4" id="KW-0816">Tricarboxylic acid cycle</keyword>
<dbReference type="GO" id="GO:0006089">
    <property type="term" value="P:lactate metabolic process"/>
    <property type="evidence" value="ECO:0007669"/>
    <property type="project" value="TreeGrafter"/>
</dbReference>
<name>A0A101J5D4_CHLLI</name>
<sequence>MKITVIGAGNVGATASLRIAEKQLAKEVVLIDIVEGIPQGKALDMYESGPVALFDTCIYGSNDYKDSENSDIVLITAGLARKPGMTREDLLMKNTAIIKEVTEQVMKYSKNPIIIMVSNPLDVMTYVAHTISGLAKERVIGMAGVLDTARFRSFIAEELNVSMQDINAFVLGGHGDSMVPIVKYTSIAGIPITELLPKEKIDAIVERTRNGGIEIVNHLKTGSAYYAPAASAVEMIEAIVKDRKRILPCTTMLNGQFGIDGVFCGVPVKLGKNGIEQILEINLSDDELEALQKSAALVAENCKSLQSVLS</sequence>
<dbReference type="SUPFAM" id="SSF56327">
    <property type="entry name" value="LDH C-terminal domain-like"/>
    <property type="match status" value="1"/>
</dbReference>
<feature type="binding site" evidence="4 7">
    <location>
        <position position="94"/>
    </location>
    <ligand>
        <name>NAD(+)</name>
        <dbReference type="ChEBI" id="CHEBI:57540"/>
    </ligand>
</feature>
<evidence type="ECO:0000313" key="10">
    <source>
        <dbReference type="EMBL" id="KUL20503.1"/>
    </source>
</evidence>
<dbReference type="PRINTS" id="PR00086">
    <property type="entry name" value="LLDHDRGNASE"/>
</dbReference>
<dbReference type="Gene3D" id="3.40.50.720">
    <property type="entry name" value="NAD(P)-binding Rossmann-like Domain"/>
    <property type="match status" value="1"/>
</dbReference>
<dbReference type="NCBIfam" id="NF004863">
    <property type="entry name" value="PRK06223.1"/>
    <property type="match status" value="1"/>
</dbReference>
<dbReference type="Pfam" id="PF02866">
    <property type="entry name" value="Ldh_1_C"/>
    <property type="match status" value="1"/>
</dbReference>
<comment type="similarity">
    <text evidence="4">Belongs to the LDH/MDH superfamily. MDH type 3 family.</text>
</comment>
<dbReference type="Gene3D" id="3.90.110.10">
    <property type="entry name" value="Lactate dehydrogenase/glycoside hydrolase, family 4, C-terminal"/>
    <property type="match status" value="1"/>
</dbReference>
<dbReference type="PANTHER" id="PTHR43128">
    <property type="entry name" value="L-2-HYDROXYCARBOXYLATE DEHYDROGENASE (NAD(P)(+))"/>
    <property type="match status" value="1"/>
</dbReference>
<feature type="domain" description="Lactate/malate dehydrogenase C-terminal" evidence="9">
    <location>
        <begin position="146"/>
        <end position="302"/>
    </location>
</feature>
<evidence type="ECO:0000256" key="3">
    <source>
        <dbReference type="ARBA" id="ARBA00023027"/>
    </source>
</evidence>
<dbReference type="EMBL" id="LMBR01000223">
    <property type="protein sequence ID" value="KUL20503.1"/>
    <property type="molecule type" value="Genomic_DNA"/>
</dbReference>
<organism evidence="10 11">
    <name type="scientific">Chlorobium limicola</name>
    <dbReference type="NCBI Taxonomy" id="1092"/>
    <lineage>
        <taxon>Bacteria</taxon>
        <taxon>Pseudomonadati</taxon>
        <taxon>Chlorobiota</taxon>
        <taxon>Chlorobiia</taxon>
        <taxon>Chlorobiales</taxon>
        <taxon>Chlorobiaceae</taxon>
        <taxon>Chlorobium/Pelodictyon group</taxon>
        <taxon>Chlorobium</taxon>
    </lineage>
</organism>
<accession>A0A101J5D4</accession>
<dbReference type="InterPro" id="IPR001557">
    <property type="entry name" value="L-lactate/malate_DH"/>
</dbReference>
<dbReference type="InterPro" id="IPR022383">
    <property type="entry name" value="Lactate/malate_DH_C"/>
</dbReference>
<evidence type="ECO:0000313" key="11">
    <source>
        <dbReference type="Proteomes" id="UP000053937"/>
    </source>
</evidence>
<dbReference type="RefSeq" id="WP_059139512.1">
    <property type="nucleotide sequence ID" value="NZ_LMBR01000223.1"/>
</dbReference>
<feature type="binding site" evidence="4 7">
    <location>
        <begin position="117"/>
        <end position="119"/>
    </location>
    <ligand>
        <name>NAD(+)</name>
        <dbReference type="ChEBI" id="CHEBI:57540"/>
    </ligand>
</feature>
<evidence type="ECO:0000256" key="4">
    <source>
        <dbReference type="HAMAP-Rule" id="MF_00487"/>
    </source>
</evidence>
<evidence type="ECO:0000256" key="2">
    <source>
        <dbReference type="ARBA" id="ARBA00023002"/>
    </source>
</evidence>
<dbReference type="InterPro" id="IPR001236">
    <property type="entry name" value="Lactate/malate_DH_N"/>
</dbReference>
<dbReference type="GO" id="GO:0030060">
    <property type="term" value="F:L-malate dehydrogenase (NAD+) activity"/>
    <property type="evidence" value="ECO:0007669"/>
    <property type="project" value="UniProtKB-UniRule"/>
</dbReference>
<dbReference type="SUPFAM" id="SSF51735">
    <property type="entry name" value="NAD(P)-binding Rossmann-fold domains"/>
    <property type="match status" value="1"/>
</dbReference>
<keyword evidence="3 4" id="KW-0520">NAD</keyword>
<comment type="caution">
    <text evidence="10">The sequence shown here is derived from an EMBL/GenBank/DDBJ whole genome shotgun (WGS) entry which is preliminary data.</text>
</comment>
<dbReference type="OrthoDB" id="9802969at2"/>
<evidence type="ECO:0000259" key="9">
    <source>
        <dbReference type="Pfam" id="PF02866"/>
    </source>
</evidence>
<dbReference type="InterPro" id="IPR036291">
    <property type="entry name" value="NAD(P)-bd_dom_sf"/>
</dbReference>
<dbReference type="InterPro" id="IPR011275">
    <property type="entry name" value="Malate_DH_type3"/>
</dbReference>
<dbReference type="PANTHER" id="PTHR43128:SF16">
    <property type="entry name" value="L-LACTATE DEHYDROGENASE"/>
    <property type="match status" value="1"/>
</dbReference>
<dbReference type="Proteomes" id="UP000053937">
    <property type="component" value="Unassembled WGS sequence"/>
</dbReference>
<proteinExistence type="inferred from homology"/>
<feature type="binding site" evidence="4 6">
    <location>
        <position position="87"/>
    </location>
    <ligand>
        <name>substrate</name>
    </ligand>
</feature>
<dbReference type="HAMAP" id="MF_00487">
    <property type="entry name" value="Malate_dehydrog_3"/>
    <property type="match status" value="1"/>
</dbReference>
<evidence type="ECO:0000256" key="7">
    <source>
        <dbReference type="PIRSR" id="PIRSR000102-3"/>
    </source>
</evidence>
<dbReference type="NCBIfam" id="TIGR01763">
    <property type="entry name" value="MalateDH_bact"/>
    <property type="match status" value="1"/>
</dbReference>
<comment type="function">
    <text evidence="4">Catalyzes the reversible oxidation of malate to oxaloacetate.</text>
</comment>
<keyword evidence="11" id="KW-1185">Reference proteome</keyword>
<feature type="binding site" evidence="4 7">
    <location>
        <position position="32"/>
    </location>
    <ligand>
        <name>NAD(+)</name>
        <dbReference type="ChEBI" id="CHEBI:57540"/>
    </ligand>
</feature>
<feature type="binding site" evidence="4 6">
    <location>
        <position position="81"/>
    </location>
    <ligand>
        <name>substrate</name>
    </ligand>
</feature>
<gene>
    <name evidence="4" type="primary">mdh</name>
    <name evidence="10" type="ORF">ASB62_08735</name>
</gene>
<dbReference type="InterPro" id="IPR015955">
    <property type="entry name" value="Lactate_DH/Glyco_Ohase_4_C"/>
</dbReference>
<dbReference type="FunFam" id="3.40.50.720:FF:000018">
    <property type="entry name" value="Malate dehydrogenase"/>
    <property type="match status" value="1"/>
</dbReference>
<dbReference type="PIRSF" id="PIRSF000102">
    <property type="entry name" value="Lac_mal_DH"/>
    <property type="match status" value="1"/>
</dbReference>
<feature type="domain" description="Lactate/malate dehydrogenase N-terminal" evidence="8">
    <location>
        <begin position="1"/>
        <end position="141"/>
    </location>
</feature>
<evidence type="ECO:0000256" key="6">
    <source>
        <dbReference type="PIRSR" id="PIRSR000102-2"/>
    </source>
</evidence>
<reference evidence="10 11" key="1">
    <citation type="submission" date="2015-10" db="EMBL/GenBank/DDBJ databases">
        <title>Draft Genome Sequence of Chlorobium limicola strain Frasassi Growing under Artificial Lighting in the Frasassi Cave System.</title>
        <authorList>
            <person name="Mansor M."/>
            <person name="Macalady J."/>
        </authorList>
    </citation>
    <scope>NUCLEOTIDE SEQUENCE [LARGE SCALE GENOMIC DNA]</scope>
    <source>
        <strain evidence="10 11">Frasassi</strain>
    </source>
</reference>
<dbReference type="FunFam" id="3.90.110.10:FF:000004">
    <property type="entry name" value="Malate dehydrogenase"/>
    <property type="match status" value="1"/>
</dbReference>
<evidence type="ECO:0000256" key="5">
    <source>
        <dbReference type="PIRSR" id="PIRSR000102-1"/>
    </source>
</evidence>
<feature type="binding site" evidence="4 6">
    <location>
        <position position="119"/>
    </location>
    <ligand>
        <name>substrate</name>
    </ligand>
</feature>
<dbReference type="AlphaFoldDB" id="A0A101J5D4"/>
<dbReference type="EC" id="1.1.1.37" evidence="4"/>
<evidence type="ECO:0000259" key="8">
    <source>
        <dbReference type="Pfam" id="PF00056"/>
    </source>
</evidence>
<dbReference type="Pfam" id="PF00056">
    <property type="entry name" value="Ldh_1_N"/>
    <property type="match status" value="1"/>
</dbReference>
<feature type="binding site" evidence="4 6">
    <location>
        <position position="150"/>
    </location>
    <ligand>
        <name>substrate</name>
    </ligand>
</feature>
<comment type="catalytic activity">
    <reaction evidence="4">
        <text>(S)-malate + NAD(+) = oxaloacetate + NADH + H(+)</text>
        <dbReference type="Rhea" id="RHEA:21432"/>
        <dbReference type="ChEBI" id="CHEBI:15378"/>
        <dbReference type="ChEBI" id="CHEBI:15589"/>
        <dbReference type="ChEBI" id="CHEBI:16452"/>
        <dbReference type="ChEBI" id="CHEBI:57540"/>
        <dbReference type="ChEBI" id="CHEBI:57945"/>
        <dbReference type="EC" id="1.1.1.37"/>
    </reaction>
</comment>
<feature type="binding site" evidence="4 7">
    <location>
        <begin position="7"/>
        <end position="12"/>
    </location>
    <ligand>
        <name>NAD(+)</name>
        <dbReference type="ChEBI" id="CHEBI:57540"/>
    </ligand>
</feature>